<dbReference type="InterPro" id="IPR053203">
    <property type="entry name" value="Cisplatin_resist-associated"/>
</dbReference>
<sequence>MTSDQDVFRKLGRGGAGNYYSATKQDALAAEKDLERQDDLARLVAAHPSDGAGAGAASLRAGRGGAGNFVDAAQVPAAQEEERKLAQEVSQAVSTSHSNTNQMGGRGGAGNWAGEQQEEGAGLQSTEELERRVAEVVERGLKIPEKVHHGREKDVKP</sequence>
<evidence type="ECO:0000313" key="3">
    <source>
        <dbReference type="Proteomes" id="UP000732380"/>
    </source>
</evidence>
<comment type="caution">
    <text evidence="2">The sequence shown here is derived from an EMBL/GenBank/DDBJ whole genome shotgun (WGS) entry which is preliminary data.</text>
</comment>
<feature type="region of interest" description="Disordered" evidence="1">
    <location>
        <begin position="138"/>
        <end position="157"/>
    </location>
</feature>
<gene>
    <name evidence="2" type="ORF">E4U13_002406</name>
</gene>
<organism evidence="2 3">
    <name type="scientific">Claviceps humidiphila</name>
    <dbReference type="NCBI Taxonomy" id="1294629"/>
    <lineage>
        <taxon>Eukaryota</taxon>
        <taxon>Fungi</taxon>
        <taxon>Dikarya</taxon>
        <taxon>Ascomycota</taxon>
        <taxon>Pezizomycotina</taxon>
        <taxon>Sordariomycetes</taxon>
        <taxon>Hypocreomycetidae</taxon>
        <taxon>Hypocreales</taxon>
        <taxon>Clavicipitaceae</taxon>
        <taxon>Claviceps</taxon>
    </lineage>
</organism>
<dbReference type="PANTHER" id="PTHR34693:SF1">
    <property type="entry name" value="PROTEIN PAR32"/>
    <property type="match status" value="1"/>
</dbReference>
<accession>A0A9P7TUJ2</accession>
<dbReference type="AlphaFoldDB" id="A0A9P7TUJ2"/>
<keyword evidence="3" id="KW-1185">Reference proteome</keyword>
<evidence type="ECO:0000256" key="1">
    <source>
        <dbReference type="SAM" id="MobiDB-lite"/>
    </source>
</evidence>
<feature type="region of interest" description="Disordered" evidence="1">
    <location>
        <begin position="76"/>
        <end position="131"/>
    </location>
</feature>
<dbReference type="Proteomes" id="UP000732380">
    <property type="component" value="Unassembled WGS sequence"/>
</dbReference>
<proteinExistence type="predicted"/>
<evidence type="ECO:0000313" key="2">
    <source>
        <dbReference type="EMBL" id="KAG6115867.1"/>
    </source>
</evidence>
<dbReference type="PANTHER" id="PTHR34693">
    <property type="entry name" value="PROTEIN PAR32"/>
    <property type="match status" value="1"/>
</dbReference>
<feature type="compositionally biased region" description="Polar residues" evidence="1">
    <location>
        <begin position="88"/>
        <end position="103"/>
    </location>
</feature>
<feature type="region of interest" description="Disordered" evidence="1">
    <location>
        <begin position="1"/>
        <end position="22"/>
    </location>
</feature>
<reference evidence="2 3" key="1">
    <citation type="journal article" date="2020" name="bioRxiv">
        <title>Whole genome comparisons of ergot fungi reveals the divergence and evolution of species within the genus Claviceps are the result of varying mechanisms driving genome evolution and host range expansion.</title>
        <authorList>
            <person name="Wyka S.A."/>
            <person name="Mondo S.J."/>
            <person name="Liu M."/>
            <person name="Dettman J."/>
            <person name="Nalam V."/>
            <person name="Broders K.D."/>
        </authorList>
    </citation>
    <scope>NUCLEOTIDE SEQUENCE [LARGE SCALE GENOMIC DNA]</scope>
    <source>
        <strain evidence="2 3">LM576</strain>
    </source>
</reference>
<protein>
    <submittedName>
        <fullName evidence="2">Uncharacterized protein</fullName>
    </submittedName>
</protein>
<dbReference type="Pfam" id="PF12223">
    <property type="entry name" value="DUF3602"/>
    <property type="match status" value="1"/>
</dbReference>
<name>A0A9P7TUJ2_9HYPO</name>
<dbReference type="EMBL" id="SRQM01000202">
    <property type="protein sequence ID" value="KAG6115867.1"/>
    <property type="molecule type" value="Genomic_DNA"/>
</dbReference>
<dbReference type="InterPro" id="IPR022024">
    <property type="entry name" value="DUF3602"/>
</dbReference>